<feature type="non-terminal residue" evidence="1">
    <location>
        <position position="175"/>
    </location>
</feature>
<feature type="non-terminal residue" evidence="1">
    <location>
        <position position="1"/>
    </location>
</feature>
<reference evidence="1" key="1">
    <citation type="journal article" date="2021" name="Cell">
        <title>Tracing the genetic footprints of vertebrate landing in non-teleost ray-finned fishes.</title>
        <authorList>
            <person name="Bi X."/>
            <person name="Wang K."/>
            <person name="Yang L."/>
            <person name="Pan H."/>
            <person name="Jiang H."/>
            <person name="Wei Q."/>
            <person name="Fang M."/>
            <person name="Yu H."/>
            <person name="Zhu C."/>
            <person name="Cai Y."/>
            <person name="He Y."/>
            <person name="Gan X."/>
            <person name="Zeng H."/>
            <person name="Yu D."/>
            <person name="Zhu Y."/>
            <person name="Jiang H."/>
            <person name="Qiu Q."/>
            <person name="Yang H."/>
            <person name="Zhang Y.E."/>
            <person name="Wang W."/>
            <person name="Zhu M."/>
            <person name="He S."/>
            <person name="Zhang G."/>
        </authorList>
    </citation>
    <scope>NUCLEOTIDE SEQUENCE</scope>
    <source>
        <strain evidence="1">Allg_001</strain>
    </source>
</reference>
<evidence type="ECO:0000313" key="1">
    <source>
        <dbReference type="EMBL" id="MBN3318517.1"/>
    </source>
</evidence>
<dbReference type="Proteomes" id="UP000736164">
    <property type="component" value="Unassembled WGS sequence"/>
</dbReference>
<protein>
    <submittedName>
        <fullName evidence="1">DYH2 protein</fullName>
    </submittedName>
</protein>
<accession>A0A8J7TCC4</accession>
<keyword evidence="2" id="KW-1185">Reference proteome</keyword>
<dbReference type="EMBL" id="JAAWVO010040204">
    <property type="protein sequence ID" value="MBN3318517.1"/>
    <property type="molecule type" value="Genomic_DNA"/>
</dbReference>
<organism evidence="1 2">
    <name type="scientific">Atractosteus spatula</name>
    <name type="common">Alligator gar</name>
    <name type="synonym">Lepisosteus spatula</name>
    <dbReference type="NCBI Taxonomy" id="7917"/>
    <lineage>
        <taxon>Eukaryota</taxon>
        <taxon>Metazoa</taxon>
        <taxon>Chordata</taxon>
        <taxon>Craniata</taxon>
        <taxon>Vertebrata</taxon>
        <taxon>Euteleostomi</taxon>
        <taxon>Actinopterygii</taxon>
        <taxon>Neopterygii</taxon>
        <taxon>Holostei</taxon>
        <taxon>Semionotiformes</taxon>
        <taxon>Lepisosteidae</taxon>
        <taxon>Atractosteus</taxon>
    </lineage>
</organism>
<evidence type="ECO:0000313" key="2">
    <source>
        <dbReference type="Proteomes" id="UP000736164"/>
    </source>
</evidence>
<name>A0A8J7TCC4_ATRSP</name>
<sequence>MWTEENDQALDGFIHNPSLTTLVVYLDPFAGLKVEYAVPAQPTDQICYFIRREGAPLTEELFESTVQFGTARGGHTESLLRLMNGVYAPQVFSSSAWPESIRNNFSAHMHRFLASLTDARFKLEGHTVLYIPMEALRLKPEVAAKDKELVQRLESECRDLCFPQRSGQAGAGQES</sequence>
<gene>
    <name evidence="1" type="primary">Dnah2_1</name>
    <name evidence="1" type="ORF">GTO95_0006224</name>
</gene>
<proteinExistence type="predicted"/>
<dbReference type="AlphaFoldDB" id="A0A8J7TCC4"/>
<comment type="caution">
    <text evidence="1">The sequence shown here is derived from an EMBL/GenBank/DDBJ whole genome shotgun (WGS) entry which is preliminary data.</text>
</comment>